<name>A0A5S6PYH6_TRIMR</name>
<evidence type="ECO:0000313" key="4">
    <source>
        <dbReference type="WBParaSite" id="TMUE_2000007611.1"/>
    </source>
</evidence>
<keyword evidence="2" id="KW-1185">Reference proteome</keyword>
<organism evidence="2 3">
    <name type="scientific">Trichuris muris</name>
    <name type="common">Mouse whipworm</name>
    <dbReference type="NCBI Taxonomy" id="70415"/>
    <lineage>
        <taxon>Eukaryota</taxon>
        <taxon>Metazoa</taxon>
        <taxon>Ecdysozoa</taxon>
        <taxon>Nematoda</taxon>
        <taxon>Enoplea</taxon>
        <taxon>Dorylaimia</taxon>
        <taxon>Trichinellida</taxon>
        <taxon>Trichuridae</taxon>
        <taxon>Trichuris</taxon>
    </lineage>
</organism>
<dbReference type="WBParaSite" id="TMUE_0000000008.1">
    <property type="protein sequence ID" value="TMUE_0000000008.1"/>
    <property type="gene ID" value="WBGene00295956"/>
</dbReference>
<feature type="region of interest" description="Disordered" evidence="1">
    <location>
        <begin position="49"/>
        <end position="71"/>
    </location>
</feature>
<reference evidence="2" key="1">
    <citation type="submission" date="2013-11" db="EMBL/GenBank/DDBJ databases">
        <authorList>
            <person name="Aslett M."/>
        </authorList>
    </citation>
    <scope>NUCLEOTIDE SEQUENCE [LARGE SCALE GENOMIC DNA]</scope>
    <source>
        <strain evidence="2">Edinburgh</strain>
    </source>
</reference>
<reference evidence="3 4" key="3">
    <citation type="submission" date="2019-12" db="UniProtKB">
        <authorList>
            <consortium name="WormBaseParasite"/>
        </authorList>
    </citation>
    <scope>IDENTIFICATION</scope>
</reference>
<evidence type="ECO:0000313" key="3">
    <source>
        <dbReference type="WBParaSite" id="TMUE_0000000008.1"/>
    </source>
</evidence>
<dbReference type="WBParaSite" id="TMUE_2000007611.1">
    <property type="protein sequence ID" value="TMUE_2000007611.1"/>
    <property type="gene ID" value="WBGene00299945"/>
</dbReference>
<protein>
    <submittedName>
        <fullName evidence="3 4">Uncharacterized protein</fullName>
    </submittedName>
</protein>
<reference evidence="2" key="2">
    <citation type="submission" date="2014-03" db="EMBL/GenBank/DDBJ databases">
        <title>The whipworm genome and dual-species transcriptomics of an intimate host-pathogen interaction.</title>
        <authorList>
            <person name="Foth B.J."/>
            <person name="Tsai I.J."/>
            <person name="Reid A.J."/>
            <person name="Bancroft A.J."/>
            <person name="Nichol S."/>
            <person name="Tracey A."/>
            <person name="Holroyd N."/>
            <person name="Cotton J.A."/>
            <person name="Stanley E.J."/>
            <person name="Zarowiecki M."/>
            <person name="Liu J.Z."/>
            <person name="Huckvale T."/>
            <person name="Cooper P.J."/>
            <person name="Grencis R.K."/>
            <person name="Berriman M."/>
        </authorList>
    </citation>
    <scope>NUCLEOTIDE SEQUENCE [LARGE SCALE GENOMIC DNA]</scope>
    <source>
        <strain evidence="2">Edinburgh</strain>
    </source>
</reference>
<sequence length="71" mass="7974">MAKRFELRSRADIEVSVFHHCFAALSIPFRAVESSGRSLKKRLAYKRVSPTADSKPTYSDFGAPPTESQRS</sequence>
<accession>A0A5S6PYH6</accession>
<proteinExistence type="predicted"/>
<evidence type="ECO:0000256" key="1">
    <source>
        <dbReference type="SAM" id="MobiDB-lite"/>
    </source>
</evidence>
<dbReference type="Proteomes" id="UP000046395">
    <property type="component" value="Unassembled WGS sequence"/>
</dbReference>
<dbReference type="AlphaFoldDB" id="A0A5S6PYH6"/>
<evidence type="ECO:0000313" key="2">
    <source>
        <dbReference type="Proteomes" id="UP000046395"/>
    </source>
</evidence>